<dbReference type="EMBL" id="DYDO01000002">
    <property type="protein sequence ID" value="DBA31867.1"/>
    <property type="molecule type" value="Genomic_DNA"/>
</dbReference>
<reference evidence="1" key="1">
    <citation type="thesis" date="2020" institute="ProQuest LLC" country="789 East Eisenhower Parkway, Ann Arbor, MI, USA">
        <title>Comparative Genomics and Chromosome Evolution.</title>
        <authorList>
            <person name="Mudd A.B."/>
        </authorList>
    </citation>
    <scope>NUCLEOTIDE SEQUENCE</scope>
    <source>
        <strain evidence="1">1538</strain>
        <tissue evidence="1">Blood</tissue>
    </source>
</reference>
<accession>A0AAV3B7X2</accession>
<evidence type="ECO:0000313" key="1">
    <source>
        <dbReference type="EMBL" id="DBA31867.1"/>
    </source>
</evidence>
<organism evidence="1 2">
    <name type="scientific">Pyxicephalus adspersus</name>
    <name type="common">African bullfrog</name>
    <dbReference type="NCBI Taxonomy" id="30357"/>
    <lineage>
        <taxon>Eukaryota</taxon>
        <taxon>Metazoa</taxon>
        <taxon>Chordata</taxon>
        <taxon>Craniata</taxon>
        <taxon>Vertebrata</taxon>
        <taxon>Euteleostomi</taxon>
        <taxon>Amphibia</taxon>
        <taxon>Batrachia</taxon>
        <taxon>Anura</taxon>
        <taxon>Neobatrachia</taxon>
        <taxon>Ranoidea</taxon>
        <taxon>Pyxicephalidae</taxon>
        <taxon>Pyxicephalinae</taxon>
        <taxon>Pyxicephalus</taxon>
    </lineage>
</organism>
<name>A0AAV3B7X2_PYXAD</name>
<gene>
    <name evidence="1" type="ORF">GDO54_007632</name>
</gene>
<evidence type="ECO:0000313" key="2">
    <source>
        <dbReference type="Proteomes" id="UP001181693"/>
    </source>
</evidence>
<dbReference type="Proteomes" id="UP001181693">
    <property type="component" value="Unassembled WGS sequence"/>
</dbReference>
<sequence>MAMNVMHRLLWYIKVPISVDSGKTILTTSTSQDVTFTNSRSLWPGPHLRSSQIKTECLYRFLALQFFQHIIFSWCDEEFTAQNYLL</sequence>
<comment type="caution">
    <text evidence="1">The sequence shown here is derived from an EMBL/GenBank/DDBJ whole genome shotgun (WGS) entry which is preliminary data.</text>
</comment>
<protein>
    <submittedName>
        <fullName evidence="1">Uncharacterized protein</fullName>
    </submittedName>
</protein>
<dbReference type="AlphaFoldDB" id="A0AAV3B7X2"/>
<keyword evidence="2" id="KW-1185">Reference proteome</keyword>
<proteinExistence type="predicted"/>